<dbReference type="RefSeq" id="WP_184826255.1">
    <property type="nucleotide sequence ID" value="NZ_JACHMM010000001.1"/>
</dbReference>
<protein>
    <submittedName>
        <fullName evidence="2">Uncharacterized protein</fullName>
    </submittedName>
</protein>
<keyword evidence="1" id="KW-1133">Transmembrane helix</keyword>
<evidence type="ECO:0000256" key="1">
    <source>
        <dbReference type="SAM" id="Phobius"/>
    </source>
</evidence>
<dbReference type="Proteomes" id="UP000542813">
    <property type="component" value="Unassembled WGS sequence"/>
</dbReference>
<gene>
    <name evidence="2" type="ORF">HD601_004871</name>
</gene>
<proteinExistence type="predicted"/>
<comment type="caution">
    <text evidence="2">The sequence shown here is derived from an EMBL/GenBank/DDBJ whole genome shotgun (WGS) entry which is preliminary data.</text>
</comment>
<keyword evidence="1" id="KW-0812">Transmembrane</keyword>
<feature type="transmembrane region" description="Helical" evidence="1">
    <location>
        <begin position="115"/>
        <end position="135"/>
    </location>
</feature>
<reference evidence="2 3" key="1">
    <citation type="submission" date="2020-08" db="EMBL/GenBank/DDBJ databases">
        <title>Sequencing the genomes of 1000 actinobacteria strains.</title>
        <authorList>
            <person name="Klenk H.-P."/>
        </authorList>
    </citation>
    <scope>NUCLEOTIDE SEQUENCE [LARGE SCALE GENOMIC DNA]</scope>
    <source>
        <strain evidence="2 3">DSM 102122</strain>
    </source>
</reference>
<evidence type="ECO:0000313" key="3">
    <source>
        <dbReference type="Proteomes" id="UP000542813"/>
    </source>
</evidence>
<feature type="transmembrane region" description="Helical" evidence="1">
    <location>
        <begin position="83"/>
        <end position="103"/>
    </location>
</feature>
<accession>A0A7W9GV98</accession>
<sequence length="138" mass="14750">MQAHSEATSYRQSNRAAAQLALWTLAWAASLAAARFGPELWGEQRSVASWAAVGANALVGIAWIVAFARFLRALDDLQRKIMQDALAVTLGVGWVVGFSYFVADAGGLVAYDVNAAAFPALLGVVYVIAFVVGSIRYR</sequence>
<organism evidence="2 3">
    <name type="scientific">Jiangella mangrovi</name>
    <dbReference type="NCBI Taxonomy" id="1524084"/>
    <lineage>
        <taxon>Bacteria</taxon>
        <taxon>Bacillati</taxon>
        <taxon>Actinomycetota</taxon>
        <taxon>Actinomycetes</taxon>
        <taxon>Jiangellales</taxon>
        <taxon>Jiangellaceae</taxon>
        <taxon>Jiangella</taxon>
    </lineage>
</organism>
<evidence type="ECO:0000313" key="2">
    <source>
        <dbReference type="EMBL" id="MBB5790296.1"/>
    </source>
</evidence>
<name>A0A7W9GV98_9ACTN</name>
<keyword evidence="3" id="KW-1185">Reference proteome</keyword>
<dbReference type="EMBL" id="JACHMM010000001">
    <property type="protein sequence ID" value="MBB5790296.1"/>
    <property type="molecule type" value="Genomic_DNA"/>
</dbReference>
<dbReference type="AlphaFoldDB" id="A0A7W9GV98"/>
<keyword evidence="1" id="KW-0472">Membrane</keyword>
<feature type="transmembrane region" description="Helical" evidence="1">
    <location>
        <begin position="48"/>
        <end position="71"/>
    </location>
</feature>